<dbReference type="InterPro" id="IPR013078">
    <property type="entry name" value="His_Pase_superF_clade-1"/>
</dbReference>
<dbReference type="Gene3D" id="3.40.50.1240">
    <property type="entry name" value="Phosphoglycerate mutase-like"/>
    <property type="match status" value="1"/>
</dbReference>
<dbReference type="SUPFAM" id="SSF53254">
    <property type="entry name" value="Phosphoglycerate mutase-like"/>
    <property type="match status" value="1"/>
</dbReference>
<dbReference type="EMBL" id="CAUWAG010000007">
    <property type="protein sequence ID" value="CAJ2505334.1"/>
    <property type="molecule type" value="Genomic_DNA"/>
</dbReference>
<sequence>MAPTVHLVRHAEGYHNLCKENQQLRDPDLTPLGEQQCDDLRTVFPFHDKVTHLTASPIRRTLWTCLHAFEPAVRKGIKVLALPSAQEVSALPCDTGSDRDKLMAEFEPLVELALCDDAWNVKTPGSTYHPNLANLEARAKKTRRWLRELATEAGDDGHLVLVTHGGILHFITEVFDAPNKGENARTGWANAEYRSYHFVDESKQDTNATMKETEESQRRRHAIPMTETVKMEVKTAWVASLKMMLQKEADEAAHAAAAAAQNAAPQNGAKRVDGS</sequence>
<feature type="compositionally biased region" description="Low complexity" evidence="1">
    <location>
        <begin position="254"/>
        <end position="264"/>
    </location>
</feature>
<evidence type="ECO:0000256" key="1">
    <source>
        <dbReference type="SAM" id="MobiDB-lite"/>
    </source>
</evidence>
<evidence type="ECO:0000313" key="3">
    <source>
        <dbReference type="Proteomes" id="UP001295740"/>
    </source>
</evidence>
<dbReference type="PANTHER" id="PTHR48100">
    <property type="entry name" value="BROAD-SPECIFICITY PHOSPHATASE YOR283W-RELATED"/>
    <property type="match status" value="1"/>
</dbReference>
<proteinExistence type="predicted"/>
<dbReference type="InterPro" id="IPR050275">
    <property type="entry name" value="PGM_Phosphatase"/>
</dbReference>
<dbReference type="Pfam" id="PF00300">
    <property type="entry name" value="His_Phos_1"/>
    <property type="match status" value="1"/>
</dbReference>
<dbReference type="InterPro" id="IPR029033">
    <property type="entry name" value="His_PPase_superfam"/>
</dbReference>
<dbReference type="SMART" id="SM00855">
    <property type="entry name" value="PGAM"/>
    <property type="match status" value="1"/>
</dbReference>
<dbReference type="GO" id="GO:0016791">
    <property type="term" value="F:phosphatase activity"/>
    <property type="evidence" value="ECO:0007669"/>
    <property type="project" value="TreeGrafter"/>
</dbReference>
<name>A0AAI8VJ74_9PEZI</name>
<reference evidence="2" key="1">
    <citation type="submission" date="2023-10" db="EMBL/GenBank/DDBJ databases">
        <authorList>
            <person name="Hackl T."/>
        </authorList>
    </citation>
    <scope>NUCLEOTIDE SEQUENCE</scope>
</reference>
<comment type="caution">
    <text evidence="2">The sequence shown here is derived from an EMBL/GenBank/DDBJ whole genome shotgun (WGS) entry which is preliminary data.</text>
</comment>
<accession>A0AAI8VJ74</accession>
<dbReference type="AlphaFoldDB" id="A0AAI8VJ74"/>
<organism evidence="2 3">
    <name type="scientific">Anthostomella pinea</name>
    <dbReference type="NCBI Taxonomy" id="933095"/>
    <lineage>
        <taxon>Eukaryota</taxon>
        <taxon>Fungi</taxon>
        <taxon>Dikarya</taxon>
        <taxon>Ascomycota</taxon>
        <taxon>Pezizomycotina</taxon>
        <taxon>Sordariomycetes</taxon>
        <taxon>Xylariomycetidae</taxon>
        <taxon>Xylariales</taxon>
        <taxon>Xylariaceae</taxon>
        <taxon>Anthostomella</taxon>
    </lineage>
</organism>
<feature type="region of interest" description="Disordered" evidence="1">
    <location>
        <begin position="254"/>
        <end position="275"/>
    </location>
</feature>
<evidence type="ECO:0000313" key="2">
    <source>
        <dbReference type="EMBL" id="CAJ2505334.1"/>
    </source>
</evidence>
<keyword evidence="3" id="KW-1185">Reference proteome</keyword>
<dbReference type="GO" id="GO:0005737">
    <property type="term" value="C:cytoplasm"/>
    <property type="evidence" value="ECO:0007669"/>
    <property type="project" value="TreeGrafter"/>
</dbReference>
<protein>
    <submittedName>
        <fullName evidence="2">Uu.00g127280.m01.CDS01</fullName>
    </submittedName>
</protein>
<dbReference type="Proteomes" id="UP001295740">
    <property type="component" value="Unassembled WGS sequence"/>
</dbReference>
<gene>
    <name evidence="2" type="ORF">KHLLAP_LOCUS5802</name>
</gene>
<dbReference type="PANTHER" id="PTHR48100:SF54">
    <property type="entry name" value="PHOSPHATASE SPAC5H10.03-RELATED"/>
    <property type="match status" value="1"/>
</dbReference>